<keyword evidence="8" id="KW-1185">Reference proteome</keyword>
<feature type="transmembrane region" description="Helical" evidence="6">
    <location>
        <begin position="97"/>
        <end position="122"/>
    </location>
</feature>
<evidence type="ECO:0000313" key="7">
    <source>
        <dbReference type="EMBL" id="KAA5804633.1"/>
    </source>
</evidence>
<dbReference type="PRINTS" id="PR00176">
    <property type="entry name" value="NANEUSMPORT"/>
</dbReference>
<dbReference type="PANTHER" id="PTHR42948:SF1">
    <property type="entry name" value="TRANSPORTER"/>
    <property type="match status" value="1"/>
</dbReference>
<dbReference type="PROSITE" id="PS50267">
    <property type="entry name" value="NA_NEUROTRAN_SYMP_3"/>
    <property type="match status" value="1"/>
</dbReference>
<dbReference type="Pfam" id="PF00209">
    <property type="entry name" value="SNF"/>
    <property type="match status" value="2"/>
</dbReference>
<dbReference type="GO" id="GO:0016020">
    <property type="term" value="C:membrane"/>
    <property type="evidence" value="ECO:0007669"/>
    <property type="project" value="UniProtKB-SubCell"/>
</dbReference>
<protein>
    <submittedName>
        <fullName evidence="7">Sodium-dependent transporter</fullName>
    </submittedName>
</protein>
<feature type="transmembrane region" description="Helical" evidence="6">
    <location>
        <begin position="177"/>
        <end position="198"/>
    </location>
</feature>
<evidence type="ECO:0000256" key="6">
    <source>
        <dbReference type="SAM" id="Phobius"/>
    </source>
</evidence>
<comment type="caution">
    <text evidence="7">The sequence shown here is derived from an EMBL/GenBank/DDBJ whole genome shotgun (WGS) entry which is preliminary data.</text>
</comment>
<dbReference type="PANTHER" id="PTHR42948">
    <property type="entry name" value="TRANSPORTER"/>
    <property type="match status" value="1"/>
</dbReference>
<feature type="transmembrane region" description="Helical" evidence="6">
    <location>
        <begin position="43"/>
        <end position="63"/>
    </location>
</feature>
<organism evidence="7 8">
    <name type="scientific">Alkalicaulis satelles</name>
    <dbReference type="NCBI Taxonomy" id="2609175"/>
    <lineage>
        <taxon>Bacteria</taxon>
        <taxon>Pseudomonadati</taxon>
        <taxon>Pseudomonadota</taxon>
        <taxon>Alphaproteobacteria</taxon>
        <taxon>Maricaulales</taxon>
        <taxon>Maricaulaceae</taxon>
        <taxon>Alkalicaulis</taxon>
    </lineage>
</organism>
<evidence type="ECO:0000256" key="4">
    <source>
        <dbReference type="ARBA" id="ARBA00022989"/>
    </source>
</evidence>
<evidence type="ECO:0000313" key="8">
    <source>
        <dbReference type="Proteomes" id="UP000325122"/>
    </source>
</evidence>
<comment type="subcellular location">
    <subcellularLocation>
        <location evidence="1">Membrane</location>
        <topology evidence="1">Multi-pass membrane protein</topology>
    </subcellularLocation>
</comment>
<evidence type="ECO:0000256" key="1">
    <source>
        <dbReference type="ARBA" id="ARBA00004141"/>
    </source>
</evidence>
<keyword evidence="5 6" id="KW-0472">Membrane</keyword>
<dbReference type="RefSeq" id="WP_150021664.1">
    <property type="nucleotide sequence ID" value="NZ_VWOJ01000001.1"/>
</dbReference>
<name>A0A5M6ZII1_9PROT</name>
<dbReference type="InterPro" id="IPR047218">
    <property type="entry name" value="YocR/YhdH-like"/>
</dbReference>
<accession>A0A5M6ZII1</accession>
<keyword evidence="2" id="KW-0813">Transport</keyword>
<feature type="transmembrane region" description="Helical" evidence="6">
    <location>
        <begin position="420"/>
        <end position="439"/>
    </location>
</feature>
<reference evidence="7 8" key="1">
    <citation type="submission" date="2019-09" db="EMBL/GenBank/DDBJ databases">
        <authorList>
            <person name="Kevbrin V."/>
            <person name="Grouzdev D.S."/>
        </authorList>
    </citation>
    <scope>NUCLEOTIDE SEQUENCE [LARGE SCALE GENOMIC DNA]</scope>
    <source>
        <strain evidence="7 8">G-192</strain>
    </source>
</reference>
<feature type="transmembrane region" description="Helical" evidence="6">
    <location>
        <begin position="379"/>
        <end position="399"/>
    </location>
</feature>
<evidence type="ECO:0000256" key="5">
    <source>
        <dbReference type="ARBA" id="ARBA00023136"/>
    </source>
</evidence>
<feature type="transmembrane region" description="Helical" evidence="6">
    <location>
        <begin position="218"/>
        <end position="244"/>
    </location>
</feature>
<gene>
    <name evidence="7" type="ORF">F1654_01095</name>
</gene>
<feature type="transmembrane region" description="Helical" evidence="6">
    <location>
        <begin position="346"/>
        <end position="367"/>
    </location>
</feature>
<feature type="transmembrane region" description="Helical" evidence="6">
    <location>
        <begin position="265"/>
        <end position="284"/>
    </location>
</feature>
<evidence type="ECO:0000256" key="2">
    <source>
        <dbReference type="ARBA" id="ARBA00022448"/>
    </source>
</evidence>
<feature type="transmembrane region" description="Helical" evidence="6">
    <location>
        <begin position="309"/>
        <end position="334"/>
    </location>
</feature>
<sequence length="457" mass="48045">MAGSGGTITWNTRFGFLMAAIGSSVGLGNFWRFPYMAGENGGSAFVLIYLACVALIAFPILIAELSVGRHARRSAVGSTRKMAFDAGASEMWSIAGWVAMAGGVMILCFYSVVAGWVAAYVFQMASGAFVNAEPEAVASAFGTLVGDTSTVIGWHTLFMAVTITIVCFGVTKGIERAVTILMPIFFLMLVGLVVYAGVTGDMGAALTYLFTPDFSEVTGQTVIAALGQAFFSIGVGSAIMITYGSYLRRDDNLPQSAGIITGADAMVAIIAGLAIFPFVFAFGLDPAAGAGLFFETLPSVFAQMPGGQWLGTAFFALAFIAALTSSISLLQVIVSFGEEHTDFGRVGSSLFFGAIIFMFGVGAAFSVDGFFDVLDKVSGNILLPLGGLLIAVFTGWVVSKQLMLTELNQASAAFFAYWRFTIRWLAPVAVALIILVGLADMADISLPYFGEPEVATD</sequence>
<dbReference type="AlphaFoldDB" id="A0A5M6ZII1"/>
<proteinExistence type="predicted"/>
<feature type="transmembrane region" description="Helical" evidence="6">
    <location>
        <begin position="151"/>
        <end position="170"/>
    </location>
</feature>
<dbReference type="NCBIfam" id="NF037979">
    <property type="entry name" value="Na_transp"/>
    <property type="match status" value="1"/>
</dbReference>
<dbReference type="InterPro" id="IPR000175">
    <property type="entry name" value="Na/ntran_symport"/>
</dbReference>
<keyword evidence="4 6" id="KW-1133">Transmembrane helix</keyword>
<dbReference type="CDD" id="cd10336">
    <property type="entry name" value="SLC6sbd_Tyt1-Like"/>
    <property type="match status" value="1"/>
</dbReference>
<dbReference type="InterPro" id="IPR037272">
    <property type="entry name" value="SNS_sf"/>
</dbReference>
<dbReference type="Proteomes" id="UP000325122">
    <property type="component" value="Unassembled WGS sequence"/>
</dbReference>
<feature type="transmembrane region" description="Helical" evidence="6">
    <location>
        <begin position="12"/>
        <end position="31"/>
    </location>
</feature>
<keyword evidence="3 6" id="KW-0812">Transmembrane</keyword>
<dbReference type="SUPFAM" id="SSF161070">
    <property type="entry name" value="SNF-like"/>
    <property type="match status" value="1"/>
</dbReference>
<dbReference type="EMBL" id="VWOJ01000001">
    <property type="protein sequence ID" value="KAA5804633.1"/>
    <property type="molecule type" value="Genomic_DNA"/>
</dbReference>
<evidence type="ECO:0000256" key="3">
    <source>
        <dbReference type="ARBA" id="ARBA00022692"/>
    </source>
</evidence>